<proteinExistence type="predicted"/>
<gene>
    <name evidence="2" type="ORF">GDO86_005349</name>
</gene>
<dbReference type="GO" id="GO:0061608">
    <property type="term" value="F:nuclear import signal receptor activity"/>
    <property type="evidence" value="ECO:0007669"/>
    <property type="project" value="InterPro"/>
</dbReference>
<dbReference type="Gene3D" id="1.25.10.10">
    <property type="entry name" value="Leucine-rich Repeat Variant"/>
    <property type="match status" value="1"/>
</dbReference>
<dbReference type="OrthoDB" id="21522at2759"/>
<dbReference type="InterPro" id="IPR002652">
    <property type="entry name" value="Importin-a_IBB"/>
</dbReference>
<dbReference type="GO" id="GO:0006606">
    <property type="term" value="P:protein import into nucleus"/>
    <property type="evidence" value="ECO:0007669"/>
    <property type="project" value="InterPro"/>
</dbReference>
<dbReference type="AlphaFoldDB" id="A0A8T2J8Y9"/>
<name>A0A8T2J8Y9_9PIPI</name>
<dbReference type="EMBL" id="JAACNH010000006">
    <property type="protein sequence ID" value="KAG8439101.1"/>
    <property type="molecule type" value="Genomic_DNA"/>
</dbReference>
<keyword evidence="3" id="KW-1185">Reference proteome</keyword>
<organism evidence="2 3">
    <name type="scientific">Hymenochirus boettgeri</name>
    <name type="common">Congo dwarf clawed frog</name>
    <dbReference type="NCBI Taxonomy" id="247094"/>
    <lineage>
        <taxon>Eukaryota</taxon>
        <taxon>Metazoa</taxon>
        <taxon>Chordata</taxon>
        <taxon>Craniata</taxon>
        <taxon>Vertebrata</taxon>
        <taxon>Euteleostomi</taxon>
        <taxon>Amphibia</taxon>
        <taxon>Batrachia</taxon>
        <taxon>Anura</taxon>
        <taxon>Pipoidea</taxon>
        <taxon>Pipidae</taxon>
        <taxon>Pipinae</taxon>
        <taxon>Hymenochirus</taxon>
    </lineage>
</organism>
<dbReference type="SMART" id="SM00185">
    <property type="entry name" value="ARM"/>
    <property type="match status" value="5"/>
</dbReference>
<dbReference type="Proteomes" id="UP000812440">
    <property type="component" value="Chromosome 3"/>
</dbReference>
<sequence>MWRRRHPKHSSVPALEEFRAERRERETALRKARREQQLISKRLLRSFSDDDNVLEDEAKSTLVSEQEIAQLVQDLHHDPKDKMTSLTTLRYRLRREEVRLLFIRVEGGMRALIGLFTCPFANMQMEAARCLHELSHSNEPLVSKACLPATPYLLTYLSGRSLEFMELCLYTLGNLIVESEAVRKQLLLQGVIPAMAQCIKSPHMTVLEAVGYALSQLLQSKEAPEKIIPIVLESGLTQDIVRILVGCAEDWIGVAVEFAWCLHYIVSSHVNNILLITQGIVSKLVQFLIEKAGFIVNQTTSDLELLICPVIRCMGNLLATVDLAGNRVQIQDGRLFVALFVFTQHFLDVHPFIVRECLWTLNNLTVKDPVCASVLLHLNLVPALLHMLTRSKDISQLVITVLCNIADLGPAYCRHLMEKDILPCVFLGLGSDAEMARQSLSLLEILSAYHPFGVGEFIHNSELHILEMYKDKPDLYQQLQTMLNKISSIAQRRTWWIILCGLKAEKQQTHS</sequence>
<reference evidence="2" key="1">
    <citation type="thesis" date="2020" institute="ProQuest LLC" country="789 East Eisenhower Parkway, Ann Arbor, MI, USA">
        <title>Comparative Genomics and Chromosome Evolution.</title>
        <authorList>
            <person name="Mudd A.B."/>
        </authorList>
    </citation>
    <scope>NUCLEOTIDE SEQUENCE</scope>
    <source>
        <strain evidence="2">Female2</strain>
        <tissue evidence="2">Blood</tissue>
    </source>
</reference>
<evidence type="ECO:0000313" key="2">
    <source>
        <dbReference type="EMBL" id="KAG8439101.1"/>
    </source>
</evidence>
<dbReference type="InterPro" id="IPR011989">
    <property type="entry name" value="ARM-like"/>
</dbReference>
<comment type="caution">
    <text evidence="2">The sequence shown here is derived from an EMBL/GenBank/DDBJ whole genome shotgun (WGS) entry which is preliminary data.</text>
</comment>
<protein>
    <recommendedName>
        <fullName evidence="1">IBB domain-containing protein</fullName>
    </recommendedName>
</protein>
<dbReference type="PANTHER" id="PTHR16356">
    <property type="entry name" value="TRANSMEMBRANE AND COILED-COIL DOMAIN-CONTAINING PROTEIN 6 TMCO6"/>
    <property type="match status" value="1"/>
</dbReference>
<evidence type="ECO:0000259" key="1">
    <source>
        <dbReference type="Pfam" id="PF01749"/>
    </source>
</evidence>
<accession>A0A8T2J8Y9</accession>
<feature type="domain" description="IBB" evidence="1">
    <location>
        <begin position="5"/>
        <end position="85"/>
    </location>
</feature>
<dbReference type="PANTHER" id="PTHR16356:SF1">
    <property type="entry name" value="TRANSMEMBRANE AND COILED-COIL DOMAIN-CONTAINING PROTEIN 6"/>
    <property type="match status" value="1"/>
</dbReference>
<dbReference type="InterPro" id="IPR000225">
    <property type="entry name" value="Armadillo"/>
</dbReference>
<dbReference type="Pfam" id="PF01749">
    <property type="entry name" value="IBB"/>
    <property type="match status" value="1"/>
</dbReference>
<dbReference type="SUPFAM" id="SSF48371">
    <property type="entry name" value="ARM repeat"/>
    <property type="match status" value="1"/>
</dbReference>
<dbReference type="InterPro" id="IPR016024">
    <property type="entry name" value="ARM-type_fold"/>
</dbReference>
<evidence type="ECO:0000313" key="3">
    <source>
        <dbReference type="Proteomes" id="UP000812440"/>
    </source>
</evidence>